<name>A0A834V9C8_SARSC</name>
<protein>
    <submittedName>
        <fullName evidence="2 3">Uncharacterized protein</fullName>
    </submittedName>
</protein>
<evidence type="ECO:0000313" key="2">
    <source>
        <dbReference type="EMBL" id="KAF7488326.1"/>
    </source>
</evidence>
<dbReference type="OrthoDB" id="6516649at2759"/>
<feature type="region of interest" description="Disordered" evidence="1">
    <location>
        <begin position="446"/>
        <end position="469"/>
    </location>
</feature>
<feature type="compositionally biased region" description="Basic and acidic residues" evidence="1">
    <location>
        <begin position="446"/>
        <end position="458"/>
    </location>
</feature>
<evidence type="ECO:0000256" key="1">
    <source>
        <dbReference type="SAM" id="MobiDB-lite"/>
    </source>
</evidence>
<feature type="region of interest" description="Disordered" evidence="1">
    <location>
        <begin position="718"/>
        <end position="787"/>
    </location>
</feature>
<organism evidence="2">
    <name type="scientific">Sarcoptes scabiei</name>
    <name type="common">Itch mite</name>
    <name type="synonym">Acarus scabiei</name>
    <dbReference type="NCBI Taxonomy" id="52283"/>
    <lineage>
        <taxon>Eukaryota</taxon>
        <taxon>Metazoa</taxon>
        <taxon>Ecdysozoa</taxon>
        <taxon>Arthropoda</taxon>
        <taxon>Chelicerata</taxon>
        <taxon>Arachnida</taxon>
        <taxon>Acari</taxon>
        <taxon>Acariformes</taxon>
        <taxon>Sarcoptiformes</taxon>
        <taxon>Astigmata</taxon>
        <taxon>Psoroptidia</taxon>
        <taxon>Sarcoptoidea</taxon>
        <taxon>Sarcoptidae</taxon>
        <taxon>Sarcoptinae</taxon>
        <taxon>Sarcoptes</taxon>
    </lineage>
</organism>
<reference evidence="4" key="1">
    <citation type="journal article" date="2020" name="PLoS Negl. Trop. Dis.">
        <title>High-quality nuclear genome for Sarcoptes scabiei-A critical resource for a neglected parasite.</title>
        <authorList>
            <person name="Korhonen P.K."/>
            <person name="Gasser R.B."/>
            <person name="Ma G."/>
            <person name="Wang T."/>
            <person name="Stroehlein A.J."/>
            <person name="Young N.D."/>
            <person name="Ang C.S."/>
            <person name="Fernando D.D."/>
            <person name="Lu H.C."/>
            <person name="Taylor S."/>
            <person name="Reynolds S.L."/>
            <person name="Mofiz E."/>
            <person name="Najaraj S.H."/>
            <person name="Gowda H."/>
            <person name="Madugundu A."/>
            <person name="Renuse S."/>
            <person name="Holt D."/>
            <person name="Pandey A."/>
            <person name="Papenfuss A.T."/>
            <person name="Fischer K."/>
        </authorList>
    </citation>
    <scope>NUCLEOTIDE SEQUENCE [LARGE SCALE GENOMIC DNA]</scope>
</reference>
<reference evidence="2" key="2">
    <citation type="submission" date="2020-01" db="EMBL/GenBank/DDBJ databases">
        <authorList>
            <person name="Korhonen P.K.K."/>
            <person name="Guangxu M.G."/>
            <person name="Wang T.W."/>
            <person name="Stroehlein A.J.S."/>
            <person name="Young N.D."/>
            <person name="Ang C.-S.A."/>
            <person name="Fernando D.W.F."/>
            <person name="Lu H.L."/>
            <person name="Taylor S.T."/>
            <person name="Ehtesham M.E.M."/>
            <person name="Najaraj S.H.N."/>
            <person name="Harsha G.H.G."/>
            <person name="Madugundu A.M."/>
            <person name="Renuse S.R."/>
            <person name="Holt D.H."/>
            <person name="Pandey A.P."/>
            <person name="Papenfuss A.P."/>
            <person name="Gasser R.B.G."/>
            <person name="Fischer K.F."/>
        </authorList>
    </citation>
    <scope>NUCLEOTIDE SEQUENCE</scope>
    <source>
        <strain evidence="2">SSS_KF_BRIS2020</strain>
    </source>
</reference>
<reference evidence="3" key="3">
    <citation type="submission" date="2022-06" db="UniProtKB">
        <authorList>
            <consortium name="EnsemblMetazoa"/>
        </authorList>
    </citation>
    <scope>IDENTIFICATION</scope>
</reference>
<gene>
    <name evidence="2" type="ORF">SSS_1330</name>
</gene>
<dbReference type="Proteomes" id="UP000070412">
    <property type="component" value="Unassembled WGS sequence"/>
</dbReference>
<dbReference type="EnsemblMetazoa" id="SSS_1330s_mrna">
    <property type="protein sequence ID" value="KAF7488326.1"/>
    <property type="gene ID" value="SSS_1330"/>
</dbReference>
<evidence type="ECO:0000313" key="3">
    <source>
        <dbReference type="EnsemblMetazoa" id="KAF7488326.1"/>
    </source>
</evidence>
<feature type="compositionally biased region" description="Basic and acidic residues" evidence="1">
    <location>
        <begin position="1"/>
        <end position="16"/>
    </location>
</feature>
<dbReference type="EMBL" id="WVUK01000066">
    <property type="protein sequence ID" value="KAF7488326.1"/>
    <property type="molecule type" value="Genomic_DNA"/>
</dbReference>
<dbReference type="AlphaFoldDB" id="A0A834V9C8"/>
<sequence>MYTVTERKIVSPERRPPKLSCLGPAPLASFEDLPTDEQNSSDDDRNQRSPPITVTIIDHDNDQITSTNSYEIQDLQDSKSNRTLLDVDSPINSPKATKWRGSWAGLFTTAKEKRSPSPKVQQSKRKSFSFFPFKLSSKGKKNSQNSAADLMTLPLSNLDLFRADSPDSLTVIRNEDRCSPSMLSNETICCTPASIEIKNKDKISILDQNESNNSKQNALKSQTLADYEMTDIEIGVSIIESDTDLSIEENRMELNEKSKSREIEKFIIRNYEGKDVVVEDCDCIFSRHSHCSFKTEDEEDDKTYSCDCSQNQSDMDIIADNEETDEIEDCYDKGDDGQVKNFHDINEILTLLNNDELQLNLEFQYRADESFGNNGDITKSRINPKNGQRTTVPKKEMLVSVTEKREKRVGLNLDSSKIERPKSIVPINMENFENFMIQNSVATIEKMHSAKESSDRSTKQKPLNNQSNKFDRLEIRLPGSQFHMTRDKIRRKSNQFIWQEFCEKGLKSPQTMRKRANSCFPQINQELKSPFKDDFNELIPSAENLTPITPIKNLNLDDDDDYQSVAVASDEESRNNEYDKNFDQISLIKKKVSAFNSRLKNQFSFDCTCSCNTSSLTSTLTNFLSATTCTETNLCSTEIMSDDCEATNSLVDCRNNLVDGIIDTNLVEFSEDQPLVTPCDCICHFATKIVTRNKSSEIRRNDIDDDEIKSLIKNDLSSSSTLSSTTTETSPSSRMTRSKTLSSVCSHSTSLSSSKSFTTSPPKSSSSSSSRTTSTGQCCRSQSPSFT</sequence>
<evidence type="ECO:0000313" key="4">
    <source>
        <dbReference type="Proteomes" id="UP000070412"/>
    </source>
</evidence>
<feature type="compositionally biased region" description="Low complexity" evidence="1">
    <location>
        <begin position="718"/>
        <end position="775"/>
    </location>
</feature>
<feature type="region of interest" description="Disordered" evidence="1">
    <location>
        <begin position="1"/>
        <end position="51"/>
    </location>
</feature>
<accession>A0A834V9C8</accession>
<proteinExistence type="predicted"/>
<keyword evidence="4" id="KW-1185">Reference proteome</keyword>
<feature type="compositionally biased region" description="Polar residues" evidence="1">
    <location>
        <begin position="776"/>
        <end position="787"/>
    </location>
</feature>